<gene>
    <name evidence="2" type="ORF">GSLYS_00012757001</name>
</gene>
<organism evidence="2 3">
    <name type="scientific">Lymnaea stagnalis</name>
    <name type="common">Great pond snail</name>
    <name type="synonym">Helix stagnalis</name>
    <dbReference type="NCBI Taxonomy" id="6523"/>
    <lineage>
        <taxon>Eukaryota</taxon>
        <taxon>Metazoa</taxon>
        <taxon>Spiralia</taxon>
        <taxon>Lophotrochozoa</taxon>
        <taxon>Mollusca</taxon>
        <taxon>Gastropoda</taxon>
        <taxon>Heterobranchia</taxon>
        <taxon>Euthyneura</taxon>
        <taxon>Panpulmonata</taxon>
        <taxon>Hygrophila</taxon>
        <taxon>Lymnaeoidea</taxon>
        <taxon>Lymnaeidae</taxon>
        <taxon>Lymnaea</taxon>
    </lineage>
</organism>
<dbReference type="SUPFAM" id="SSF47459">
    <property type="entry name" value="HLH, helix-loop-helix DNA-binding domain"/>
    <property type="match status" value="1"/>
</dbReference>
<dbReference type="Proteomes" id="UP001497497">
    <property type="component" value="Unassembled WGS sequence"/>
</dbReference>
<dbReference type="GO" id="GO:0007423">
    <property type="term" value="P:sensory organ development"/>
    <property type="evidence" value="ECO:0007669"/>
    <property type="project" value="TreeGrafter"/>
</dbReference>
<feature type="non-terminal residue" evidence="2">
    <location>
        <position position="68"/>
    </location>
</feature>
<dbReference type="AlphaFoldDB" id="A0AAV2HYV5"/>
<dbReference type="PANTHER" id="PTHR19290:SF164">
    <property type="entry name" value="BHLH DOMAIN-CONTAINING PROTEIN"/>
    <property type="match status" value="1"/>
</dbReference>
<dbReference type="GO" id="GO:0000981">
    <property type="term" value="F:DNA-binding transcription factor activity, RNA polymerase II-specific"/>
    <property type="evidence" value="ECO:0007669"/>
    <property type="project" value="TreeGrafter"/>
</dbReference>
<dbReference type="Gene3D" id="4.10.280.10">
    <property type="entry name" value="Helix-loop-helix DNA-binding domain"/>
    <property type="match status" value="1"/>
</dbReference>
<dbReference type="EMBL" id="CAXITT010000318">
    <property type="protein sequence ID" value="CAL1538936.1"/>
    <property type="molecule type" value="Genomic_DNA"/>
</dbReference>
<reference evidence="2 3" key="1">
    <citation type="submission" date="2024-04" db="EMBL/GenBank/DDBJ databases">
        <authorList>
            <consortium name="Genoscope - CEA"/>
            <person name="William W."/>
        </authorList>
    </citation>
    <scope>NUCLEOTIDE SEQUENCE [LARGE SCALE GENOMIC DNA]</scope>
</reference>
<sequence length="68" mass="7987">MDSREFSREELRDLRSKINSRERKRMHDLNTAMDSLREVMPYATGPSVRKLSKIATLTLAKNYIQMLS</sequence>
<dbReference type="PANTHER" id="PTHR19290">
    <property type="entry name" value="BASIC HELIX-LOOP-HELIX PROTEIN NEUROGENIN-RELATED"/>
    <property type="match status" value="1"/>
</dbReference>
<proteinExistence type="predicted"/>
<evidence type="ECO:0000313" key="2">
    <source>
        <dbReference type="EMBL" id="CAL1538936.1"/>
    </source>
</evidence>
<dbReference type="PROSITE" id="PS50888">
    <property type="entry name" value="BHLH"/>
    <property type="match status" value="1"/>
</dbReference>
<protein>
    <recommendedName>
        <fullName evidence="1">BHLH domain-containing protein</fullName>
    </recommendedName>
</protein>
<dbReference type="GO" id="GO:0070888">
    <property type="term" value="F:E-box binding"/>
    <property type="evidence" value="ECO:0007669"/>
    <property type="project" value="TreeGrafter"/>
</dbReference>
<dbReference type="GO" id="GO:0046983">
    <property type="term" value="F:protein dimerization activity"/>
    <property type="evidence" value="ECO:0007669"/>
    <property type="project" value="InterPro"/>
</dbReference>
<feature type="domain" description="BHLH" evidence="1">
    <location>
        <begin position="13"/>
        <end position="67"/>
    </location>
</feature>
<dbReference type="InterPro" id="IPR050359">
    <property type="entry name" value="bHLH_transcription_factors"/>
</dbReference>
<dbReference type="GO" id="GO:0005634">
    <property type="term" value="C:nucleus"/>
    <property type="evidence" value="ECO:0007669"/>
    <property type="project" value="TreeGrafter"/>
</dbReference>
<dbReference type="GO" id="GO:0061564">
    <property type="term" value="P:axon development"/>
    <property type="evidence" value="ECO:0007669"/>
    <property type="project" value="TreeGrafter"/>
</dbReference>
<evidence type="ECO:0000259" key="1">
    <source>
        <dbReference type="PROSITE" id="PS50888"/>
    </source>
</evidence>
<dbReference type="GO" id="GO:0045944">
    <property type="term" value="P:positive regulation of transcription by RNA polymerase II"/>
    <property type="evidence" value="ECO:0007669"/>
    <property type="project" value="TreeGrafter"/>
</dbReference>
<comment type="caution">
    <text evidence="2">The sequence shown here is derived from an EMBL/GenBank/DDBJ whole genome shotgun (WGS) entry which is preliminary data.</text>
</comment>
<dbReference type="SMART" id="SM00353">
    <property type="entry name" value="HLH"/>
    <property type="match status" value="1"/>
</dbReference>
<keyword evidence="3" id="KW-1185">Reference proteome</keyword>
<dbReference type="InterPro" id="IPR036638">
    <property type="entry name" value="HLH_DNA-bd_sf"/>
</dbReference>
<dbReference type="Pfam" id="PF00010">
    <property type="entry name" value="HLH"/>
    <property type="match status" value="1"/>
</dbReference>
<evidence type="ECO:0000313" key="3">
    <source>
        <dbReference type="Proteomes" id="UP001497497"/>
    </source>
</evidence>
<name>A0AAV2HYV5_LYMST</name>
<accession>A0AAV2HYV5</accession>
<dbReference type="InterPro" id="IPR011598">
    <property type="entry name" value="bHLH_dom"/>
</dbReference>